<dbReference type="InterPro" id="IPR011258">
    <property type="entry name" value="BPG-indep_PGM_N"/>
</dbReference>
<feature type="binding site" evidence="9 12">
    <location>
        <position position="448"/>
    </location>
    <ligand>
        <name>Mn(2+)</name>
        <dbReference type="ChEBI" id="CHEBI:29035"/>
        <label>2</label>
    </ligand>
</feature>
<dbReference type="InterPro" id="IPR006124">
    <property type="entry name" value="Metalloenzyme"/>
</dbReference>
<name>A0A1G2KCQ9_9BACT</name>
<feature type="domain" description="BPG-independent PGAM N-terminal" evidence="14">
    <location>
        <begin position="89"/>
        <end position="306"/>
    </location>
</feature>
<feature type="binding site" evidence="9 12">
    <location>
        <position position="449"/>
    </location>
    <ligand>
        <name>Mn(2+)</name>
        <dbReference type="ChEBI" id="CHEBI:29035"/>
        <label>2</label>
    </ligand>
</feature>
<dbReference type="InterPro" id="IPR036646">
    <property type="entry name" value="PGAM_B_sf"/>
</dbReference>
<comment type="pathway">
    <text evidence="3 9">Carbohydrate degradation; glycolysis; pyruvate from D-glyceraldehyde 3-phosphate: step 3/5.</text>
</comment>
<evidence type="ECO:0000256" key="12">
    <source>
        <dbReference type="PIRSR" id="PIRSR001492-3"/>
    </source>
</evidence>
<keyword evidence="8 9" id="KW-0413">Isomerase</keyword>
<dbReference type="UniPathway" id="UPA00109">
    <property type="reaction ID" value="UER00186"/>
</dbReference>
<proteinExistence type="inferred from homology"/>
<evidence type="ECO:0000256" key="1">
    <source>
        <dbReference type="ARBA" id="ARBA00000370"/>
    </source>
</evidence>
<evidence type="ECO:0000259" key="14">
    <source>
        <dbReference type="Pfam" id="PF06415"/>
    </source>
</evidence>
<dbReference type="InterPro" id="IPR017850">
    <property type="entry name" value="Alkaline_phosphatase_core_sf"/>
</dbReference>
<dbReference type="GO" id="GO:0030145">
    <property type="term" value="F:manganese ion binding"/>
    <property type="evidence" value="ECO:0007669"/>
    <property type="project" value="UniProtKB-UniRule"/>
</dbReference>
<evidence type="ECO:0000256" key="10">
    <source>
        <dbReference type="NCBIfam" id="TIGR01307"/>
    </source>
</evidence>
<feature type="binding site" evidence="9">
    <location>
        <position position="130"/>
    </location>
    <ligand>
        <name>substrate</name>
    </ligand>
</feature>
<evidence type="ECO:0000256" key="2">
    <source>
        <dbReference type="ARBA" id="ARBA00002315"/>
    </source>
</evidence>
<dbReference type="FunFam" id="3.40.1450.10:FF:000002">
    <property type="entry name" value="2,3-bisphosphoglycerate-independent phosphoglycerate mutase"/>
    <property type="match status" value="1"/>
</dbReference>
<feature type="binding site" evidence="9 12">
    <location>
        <position position="407"/>
    </location>
    <ligand>
        <name>Mn(2+)</name>
        <dbReference type="ChEBI" id="CHEBI:29035"/>
        <label>1</label>
    </ligand>
</feature>
<dbReference type="EC" id="5.4.2.12" evidence="9 10"/>
<dbReference type="GO" id="GO:0005829">
    <property type="term" value="C:cytosol"/>
    <property type="evidence" value="ECO:0007669"/>
    <property type="project" value="TreeGrafter"/>
</dbReference>
<dbReference type="PANTHER" id="PTHR31637:SF0">
    <property type="entry name" value="2,3-BISPHOSPHOGLYCERATE-INDEPENDENT PHOSPHOGLYCERATE MUTASE"/>
    <property type="match status" value="1"/>
</dbReference>
<comment type="cofactor">
    <cofactor evidence="9">
        <name>Mn(2+)</name>
        <dbReference type="ChEBI" id="CHEBI:29035"/>
    </cofactor>
    <text evidence="9">Binds 2 manganese ions per subunit.</text>
</comment>
<keyword evidence="5 9" id="KW-0479">Metal-binding</keyword>
<evidence type="ECO:0000256" key="11">
    <source>
        <dbReference type="PIRSR" id="PIRSR001492-1"/>
    </source>
</evidence>
<dbReference type="HAMAP" id="MF_01038">
    <property type="entry name" value="GpmI"/>
    <property type="match status" value="1"/>
</dbReference>
<feature type="active site" description="Phosphoserine intermediate" evidence="9 11">
    <location>
        <position position="69"/>
    </location>
</feature>
<evidence type="ECO:0000313" key="16">
    <source>
        <dbReference type="Proteomes" id="UP000178574"/>
    </source>
</evidence>
<evidence type="ECO:0000256" key="9">
    <source>
        <dbReference type="HAMAP-Rule" id="MF_01038"/>
    </source>
</evidence>
<comment type="caution">
    <text evidence="15">The sequence shown here is derived from an EMBL/GenBank/DDBJ whole genome shotgun (WGS) entry which is preliminary data.</text>
</comment>
<dbReference type="AlphaFoldDB" id="A0A1G2KCQ9"/>
<dbReference type="SUPFAM" id="SSF53649">
    <property type="entry name" value="Alkaline phosphatase-like"/>
    <property type="match status" value="1"/>
</dbReference>
<dbReference type="GO" id="GO:0004619">
    <property type="term" value="F:phosphoglycerate mutase activity"/>
    <property type="evidence" value="ECO:0007669"/>
    <property type="project" value="UniProtKB-UniRule"/>
</dbReference>
<keyword evidence="7 9" id="KW-0464">Manganese</keyword>
<dbReference type="Proteomes" id="UP000178574">
    <property type="component" value="Unassembled WGS sequence"/>
</dbReference>
<feature type="binding site" evidence="9">
    <location>
        <position position="342"/>
    </location>
    <ligand>
        <name>substrate</name>
    </ligand>
</feature>
<organism evidence="15 16">
    <name type="scientific">Candidatus Sungbacteria bacterium RIFCSPHIGHO2_01_FULL_50_25</name>
    <dbReference type="NCBI Taxonomy" id="1802265"/>
    <lineage>
        <taxon>Bacteria</taxon>
        <taxon>Candidatus Sungiibacteriota</taxon>
    </lineage>
</organism>
<evidence type="ECO:0000256" key="4">
    <source>
        <dbReference type="ARBA" id="ARBA00008819"/>
    </source>
</evidence>
<dbReference type="CDD" id="cd16010">
    <property type="entry name" value="iPGM"/>
    <property type="match status" value="1"/>
</dbReference>
<comment type="subunit">
    <text evidence="9">Monomer.</text>
</comment>
<dbReference type="NCBIfam" id="TIGR01307">
    <property type="entry name" value="pgm_bpd_ind"/>
    <property type="match status" value="1"/>
</dbReference>
<comment type="function">
    <text evidence="2 9">Catalyzes the interconversion of 2-phosphoglycerate and 3-phosphoglycerate.</text>
</comment>
<evidence type="ECO:0000313" key="15">
    <source>
        <dbReference type="EMBL" id="OGZ96311.1"/>
    </source>
</evidence>
<feature type="binding site" evidence="9 12">
    <location>
        <position position="69"/>
    </location>
    <ligand>
        <name>Mn(2+)</name>
        <dbReference type="ChEBI" id="CHEBI:29035"/>
        <label>2</label>
    </ligand>
</feature>
<dbReference type="Gene3D" id="3.40.720.10">
    <property type="entry name" value="Alkaline Phosphatase, subunit A"/>
    <property type="match status" value="1"/>
</dbReference>
<dbReference type="Pfam" id="PF06415">
    <property type="entry name" value="iPGM_N"/>
    <property type="match status" value="1"/>
</dbReference>
<dbReference type="PIRSF" id="PIRSF001492">
    <property type="entry name" value="IPGAM"/>
    <property type="match status" value="1"/>
</dbReference>
<feature type="binding site" evidence="9">
    <location>
        <position position="199"/>
    </location>
    <ligand>
        <name>substrate</name>
    </ligand>
</feature>
<evidence type="ECO:0000256" key="7">
    <source>
        <dbReference type="ARBA" id="ARBA00023211"/>
    </source>
</evidence>
<evidence type="ECO:0000256" key="8">
    <source>
        <dbReference type="ARBA" id="ARBA00023235"/>
    </source>
</evidence>
<dbReference type="GO" id="GO:0006007">
    <property type="term" value="P:glucose catabolic process"/>
    <property type="evidence" value="ECO:0007669"/>
    <property type="project" value="InterPro"/>
</dbReference>
<dbReference type="InterPro" id="IPR005995">
    <property type="entry name" value="Pgm_bpd_ind"/>
</dbReference>
<evidence type="ECO:0000259" key="13">
    <source>
        <dbReference type="Pfam" id="PF01676"/>
    </source>
</evidence>
<accession>A0A1G2KCQ9</accession>
<evidence type="ECO:0000256" key="6">
    <source>
        <dbReference type="ARBA" id="ARBA00023152"/>
    </source>
</evidence>
<protein>
    <recommendedName>
        <fullName evidence="9 10">2,3-bisphosphoglycerate-independent phosphoglycerate mutase</fullName>
        <shortName evidence="9">BPG-independent PGAM</shortName>
        <shortName evidence="9">Phosphoglyceromutase</shortName>
        <shortName evidence="9">iPGM</shortName>
        <ecNumber evidence="9 10">5.4.2.12</ecNumber>
    </recommendedName>
</protein>
<comment type="similarity">
    <text evidence="4 9">Belongs to the BPG-independent phosphoglycerate mutase family.</text>
</comment>
<dbReference type="Pfam" id="PF01676">
    <property type="entry name" value="Metalloenzyme"/>
    <property type="match status" value="1"/>
</dbReference>
<sequence>MMERTKDARHKPLLFIILDGFGVSSEKAGNPVMEARTPTIDYLWENFPAATLQASGIGVGLPWGKAGNSEVGHLTIGAGKIIYHHLPRIENAIHDGSFNKTPAFEAALRHAKAHGSRIHIAGLSGPGSVHSYRDHLYALISLAEKSGVREIYVHAFTDGKDSPPNSGARFLEDLEKRIALEWPHAHIATVIGRAYAMDRDENWSATERAYALMTAGKGERKARASAYIKASYENGITDTFIEPAVIGEGDGAQKGIIRDGDAVIFFDFREDSLRQIVSSFVLDGFDKFERKKLDGLFAVTMTEYKKGLPAEVAFPPLDVPLPLAKVLDNAGMSHLHIAETEKYAHITYFLNGGEERPFPREERILIPSPETSHFDETPAMRAREITDAIIERYYAEDVIIANYANADMIGHSGNYQAAVKAVEVLDECLARLLDEVMKTDGVMVITSDHGNIELKRNTQTGEKLTEHSLNPVPFFVVARDFKLPKPRTERDVMRARSETKGILIDVAPTILDILHIEKPEDMTGKSILRSL</sequence>
<keyword evidence="6 9" id="KW-0324">Glycolysis</keyword>
<dbReference type="GO" id="GO:0006096">
    <property type="term" value="P:glycolytic process"/>
    <property type="evidence" value="ECO:0007669"/>
    <property type="project" value="UniProtKB-UniRule"/>
</dbReference>
<dbReference type="PANTHER" id="PTHR31637">
    <property type="entry name" value="2,3-BISPHOSPHOGLYCERATE-INDEPENDENT PHOSPHOGLYCERATE MUTASE"/>
    <property type="match status" value="1"/>
</dbReference>
<dbReference type="Gene3D" id="3.40.1450.10">
    <property type="entry name" value="BPG-independent phosphoglycerate mutase, domain B"/>
    <property type="match status" value="1"/>
</dbReference>
<comment type="catalytic activity">
    <reaction evidence="1 9">
        <text>(2R)-2-phosphoglycerate = (2R)-3-phosphoglycerate</text>
        <dbReference type="Rhea" id="RHEA:15901"/>
        <dbReference type="ChEBI" id="CHEBI:58272"/>
        <dbReference type="ChEBI" id="CHEBI:58289"/>
        <dbReference type="EC" id="5.4.2.12"/>
    </reaction>
</comment>
<feature type="binding site" evidence="9 12">
    <location>
        <position position="467"/>
    </location>
    <ligand>
        <name>Mn(2+)</name>
        <dbReference type="ChEBI" id="CHEBI:29035"/>
        <label>1</label>
    </ligand>
</feature>
<evidence type="ECO:0000256" key="5">
    <source>
        <dbReference type="ARBA" id="ARBA00022723"/>
    </source>
</evidence>
<feature type="domain" description="Metalloenzyme" evidence="13">
    <location>
        <begin position="11"/>
        <end position="517"/>
    </location>
</feature>
<gene>
    <name evidence="9" type="primary">gpmI</name>
    <name evidence="15" type="ORF">A2847_02830</name>
</gene>
<feature type="binding site" evidence="9 12">
    <location>
        <position position="411"/>
    </location>
    <ligand>
        <name>Mn(2+)</name>
        <dbReference type="ChEBI" id="CHEBI:29035"/>
        <label>1</label>
    </ligand>
</feature>
<dbReference type="EMBL" id="MHQD01000015">
    <property type="protein sequence ID" value="OGZ96311.1"/>
    <property type="molecule type" value="Genomic_DNA"/>
</dbReference>
<feature type="binding site" evidence="9">
    <location>
        <position position="193"/>
    </location>
    <ligand>
        <name>substrate</name>
    </ligand>
</feature>
<dbReference type="SUPFAM" id="SSF64158">
    <property type="entry name" value="2,3-Bisphosphoglycerate-independent phosphoglycerate mutase, substrate-binding domain"/>
    <property type="match status" value="1"/>
</dbReference>
<comment type="caution">
    <text evidence="9">Lacks conserved residue(s) required for the propagation of feature annotation.</text>
</comment>
<reference evidence="15 16" key="1">
    <citation type="journal article" date="2016" name="Nat. Commun.">
        <title>Thousands of microbial genomes shed light on interconnected biogeochemical processes in an aquifer system.</title>
        <authorList>
            <person name="Anantharaman K."/>
            <person name="Brown C.T."/>
            <person name="Hug L.A."/>
            <person name="Sharon I."/>
            <person name="Castelle C.J."/>
            <person name="Probst A.J."/>
            <person name="Thomas B.C."/>
            <person name="Singh A."/>
            <person name="Wilkins M.J."/>
            <person name="Karaoz U."/>
            <person name="Brodie E.L."/>
            <person name="Williams K.H."/>
            <person name="Hubbard S.S."/>
            <person name="Banfield J.F."/>
        </authorList>
    </citation>
    <scope>NUCLEOTIDE SEQUENCE [LARGE SCALE GENOMIC DNA]</scope>
</reference>
<feature type="binding site" evidence="9 12">
    <location>
        <position position="19"/>
    </location>
    <ligand>
        <name>Mn(2+)</name>
        <dbReference type="ChEBI" id="CHEBI:29035"/>
        <label>2</label>
    </ligand>
</feature>
<evidence type="ECO:0000256" key="3">
    <source>
        <dbReference type="ARBA" id="ARBA00004798"/>
    </source>
</evidence>